<dbReference type="Pfam" id="PF13450">
    <property type="entry name" value="NAD_binding_8"/>
    <property type="match status" value="1"/>
</dbReference>
<dbReference type="GO" id="GO:0005829">
    <property type="term" value="C:cytosol"/>
    <property type="evidence" value="ECO:0007669"/>
    <property type="project" value="TreeGrafter"/>
</dbReference>
<dbReference type="Proteomes" id="UP000630660">
    <property type="component" value="Unassembled WGS sequence"/>
</dbReference>
<reference evidence="1" key="1">
    <citation type="submission" date="2019-11" db="EMBL/GenBank/DDBJ databases">
        <title>Microbial mats filling the niche in hypersaline microbial mats.</title>
        <authorList>
            <person name="Wong H.L."/>
            <person name="Macleod F.I."/>
            <person name="White R.A. III"/>
            <person name="Burns B.P."/>
        </authorList>
    </citation>
    <scope>NUCLEOTIDE SEQUENCE</scope>
    <source>
        <strain evidence="1">Bin_327</strain>
    </source>
</reference>
<accession>A0A9D5QDV1</accession>
<dbReference type="GO" id="GO:0050660">
    <property type="term" value="F:flavin adenine dinucleotide binding"/>
    <property type="evidence" value="ECO:0007669"/>
    <property type="project" value="TreeGrafter"/>
</dbReference>
<evidence type="ECO:0000313" key="1">
    <source>
        <dbReference type="EMBL" id="MBD3365442.1"/>
    </source>
</evidence>
<dbReference type="InterPro" id="IPR036188">
    <property type="entry name" value="FAD/NAD-bd_sf"/>
</dbReference>
<dbReference type="Gene3D" id="3.50.50.60">
    <property type="entry name" value="FAD/NAD(P)-binding domain"/>
    <property type="match status" value="1"/>
</dbReference>
<dbReference type="PANTHER" id="PTHR21197:SF0">
    <property type="entry name" value="UDP-GALACTOPYRANOSE MUTASE"/>
    <property type="match status" value="1"/>
</dbReference>
<dbReference type="AlphaFoldDB" id="A0A9D5QDV1"/>
<feature type="non-terminal residue" evidence="1">
    <location>
        <position position="232"/>
    </location>
</feature>
<gene>
    <name evidence="1" type="ORF">GF359_09545</name>
</gene>
<proteinExistence type="predicted"/>
<dbReference type="SUPFAM" id="SSF51971">
    <property type="entry name" value="Nucleotide-binding domain"/>
    <property type="match status" value="1"/>
</dbReference>
<sequence length="232" mass="25693">MKKPVVIIGAGLAGLAAAYELGDNTLVLESGGEVGGVARTSRHGDFSYDLGPHVLYFRNRRIQEFVSQILNNQWVKQQRRARIMLSGETVDYPIQEGFMQSTVLKERYLSGILEAAGQRSKTFTETALNLYGRGLADDFFIPYNKKLWQHPLDDMDEEKMAEYLPAFHADDLKLLAKGETPARGANACFFYPDKGGIGTLAKKIADNLSCEVKLSAEAAILNTGENRVETID</sequence>
<evidence type="ECO:0000313" key="2">
    <source>
        <dbReference type="Proteomes" id="UP000630660"/>
    </source>
</evidence>
<dbReference type="PANTHER" id="PTHR21197">
    <property type="entry name" value="UDP-GALACTOPYRANOSE MUTASE"/>
    <property type="match status" value="1"/>
</dbReference>
<organism evidence="1 2">
    <name type="scientific">candidate division WOR-3 bacterium</name>
    <dbReference type="NCBI Taxonomy" id="2052148"/>
    <lineage>
        <taxon>Bacteria</taxon>
        <taxon>Bacteria division WOR-3</taxon>
    </lineage>
</organism>
<name>A0A9D5QDV1_UNCW3</name>
<comment type="caution">
    <text evidence="1">The sequence shown here is derived from an EMBL/GenBank/DDBJ whole genome shotgun (WGS) entry which is preliminary data.</text>
</comment>
<protein>
    <submittedName>
        <fullName evidence="1">NAD(P)-binding protein</fullName>
    </submittedName>
</protein>
<dbReference type="GO" id="GO:0008767">
    <property type="term" value="F:UDP-galactopyranose mutase activity"/>
    <property type="evidence" value="ECO:0007669"/>
    <property type="project" value="TreeGrafter"/>
</dbReference>
<dbReference type="EMBL" id="WJKJ01000315">
    <property type="protein sequence ID" value="MBD3365442.1"/>
    <property type="molecule type" value="Genomic_DNA"/>
</dbReference>